<dbReference type="Gene3D" id="3.40.50.720">
    <property type="entry name" value="NAD(P)-binding Rossmann-like Domain"/>
    <property type="match status" value="1"/>
</dbReference>
<dbReference type="Pfam" id="PF02894">
    <property type="entry name" value="GFO_IDH_MocA_C"/>
    <property type="match status" value="1"/>
</dbReference>
<keyword evidence="2" id="KW-0560">Oxidoreductase</keyword>
<dbReference type="Gene3D" id="3.30.360.10">
    <property type="entry name" value="Dihydrodipicolinate Reductase, domain 2"/>
    <property type="match status" value="1"/>
</dbReference>
<organism evidence="5 6">
    <name type="scientific">Arthrobacter mangrovi</name>
    <dbReference type="NCBI Taxonomy" id="2966350"/>
    <lineage>
        <taxon>Bacteria</taxon>
        <taxon>Bacillati</taxon>
        <taxon>Actinomycetota</taxon>
        <taxon>Actinomycetes</taxon>
        <taxon>Micrococcales</taxon>
        <taxon>Micrococcaceae</taxon>
        <taxon>Arthrobacter</taxon>
    </lineage>
</organism>
<keyword evidence="6" id="KW-1185">Reference proteome</keyword>
<protein>
    <submittedName>
        <fullName evidence="5">Dehydrogenase</fullName>
    </submittedName>
</protein>
<evidence type="ECO:0000256" key="1">
    <source>
        <dbReference type="ARBA" id="ARBA00010928"/>
    </source>
</evidence>
<comment type="similarity">
    <text evidence="1">Belongs to the Gfo/Idh/MocA family.</text>
</comment>
<evidence type="ECO:0000259" key="4">
    <source>
        <dbReference type="Pfam" id="PF02894"/>
    </source>
</evidence>
<dbReference type="Proteomes" id="UP001209654">
    <property type="component" value="Unassembled WGS sequence"/>
</dbReference>
<proteinExistence type="inferred from homology"/>
<comment type="caution">
    <text evidence="5">The sequence shown here is derived from an EMBL/GenBank/DDBJ whole genome shotgun (WGS) entry which is preliminary data.</text>
</comment>
<dbReference type="PANTHER" id="PTHR42840:SF3">
    <property type="entry name" value="BINDING ROSSMANN FOLD OXIDOREDUCTASE, PUTATIVE (AFU_ORTHOLOGUE AFUA_2G10240)-RELATED"/>
    <property type="match status" value="1"/>
</dbReference>
<dbReference type="SUPFAM" id="SSF55347">
    <property type="entry name" value="Glyceraldehyde-3-phosphate dehydrogenase-like, C-terminal domain"/>
    <property type="match status" value="1"/>
</dbReference>
<name>A0ABQ5MWA8_9MICC</name>
<dbReference type="Pfam" id="PF01408">
    <property type="entry name" value="GFO_IDH_MocA"/>
    <property type="match status" value="1"/>
</dbReference>
<dbReference type="InterPro" id="IPR036291">
    <property type="entry name" value="NAD(P)-bd_dom_sf"/>
</dbReference>
<feature type="domain" description="Gfo/Idh/MocA-like oxidoreductase C-terminal" evidence="4">
    <location>
        <begin position="145"/>
        <end position="338"/>
    </location>
</feature>
<reference evidence="5 6" key="1">
    <citation type="journal article" date="2023" name="Int. J. Syst. Evol. Microbiol.">
        <title>Arthrobacter mangrovi sp. nov., an actinobacterium isolated from the rhizosphere of a mangrove.</title>
        <authorList>
            <person name="Hamada M."/>
            <person name="Saitou S."/>
            <person name="Enomoto N."/>
            <person name="Nanri K."/>
            <person name="Hidaka K."/>
            <person name="Miura T."/>
            <person name="Tamura T."/>
        </authorList>
    </citation>
    <scope>NUCLEOTIDE SEQUENCE [LARGE SCALE GENOMIC DNA]</scope>
    <source>
        <strain evidence="5 6">NBRC 112813</strain>
    </source>
</reference>
<sequence>MKHLTLGLAGVGRIGSMHANNIMGLRPVLAERGVHLRLLVTDVAADYARSVAENLGAEAVPSADVMLDGGIDGLVVATGTATHPELILAGVDAGVPVFCEKPVAGNVADSLPVLDHVRAHGGVVQIGHQRRFDTGYLEARRRYQAGELGWIHSLRAVTGDMFPPPVEFLATSGGLFRDCSVHDFDILRWLTGREIVEVYARGSNNGDPAIGQVGDVDTALAVVTLDDGTVGTVSATRYNGAGHDVRLEIQGSKASVMVGLDDRTALRSTEPDTGFPQGEPHRTFAERFEAAYRAEMLAFLELVQGQRENPCTPEDAVAASKVADAAQLSLETGVPVKVEA</sequence>
<dbReference type="EMBL" id="BRVS01000013">
    <property type="protein sequence ID" value="GLB68243.1"/>
    <property type="molecule type" value="Genomic_DNA"/>
</dbReference>
<gene>
    <name evidence="5" type="ORF">AHIS1636_26850</name>
</gene>
<evidence type="ECO:0000259" key="3">
    <source>
        <dbReference type="Pfam" id="PF01408"/>
    </source>
</evidence>
<accession>A0ABQ5MWA8</accession>
<evidence type="ECO:0000313" key="5">
    <source>
        <dbReference type="EMBL" id="GLB68243.1"/>
    </source>
</evidence>
<dbReference type="InterPro" id="IPR000683">
    <property type="entry name" value="Gfo/Idh/MocA-like_OxRdtase_N"/>
</dbReference>
<dbReference type="PANTHER" id="PTHR42840">
    <property type="entry name" value="NAD(P)-BINDING ROSSMANN-FOLD SUPERFAMILY PROTEIN-RELATED"/>
    <property type="match status" value="1"/>
</dbReference>
<evidence type="ECO:0000313" key="6">
    <source>
        <dbReference type="Proteomes" id="UP001209654"/>
    </source>
</evidence>
<evidence type="ECO:0000256" key="2">
    <source>
        <dbReference type="ARBA" id="ARBA00023002"/>
    </source>
</evidence>
<feature type="domain" description="Gfo/Idh/MocA-like oxidoreductase N-terminal" evidence="3">
    <location>
        <begin position="6"/>
        <end position="128"/>
    </location>
</feature>
<dbReference type="InterPro" id="IPR004104">
    <property type="entry name" value="Gfo/Idh/MocA-like_OxRdtase_C"/>
</dbReference>
<dbReference type="SUPFAM" id="SSF51735">
    <property type="entry name" value="NAD(P)-binding Rossmann-fold domains"/>
    <property type="match status" value="1"/>
</dbReference>
<dbReference type="RefSeq" id="WP_264796339.1">
    <property type="nucleotide sequence ID" value="NZ_BRVS01000013.1"/>
</dbReference>